<evidence type="ECO:0000313" key="2">
    <source>
        <dbReference type="EMBL" id="CBT75292.1"/>
    </source>
</evidence>
<keyword evidence="3" id="KW-1185">Reference proteome</keyword>
<feature type="signal peptide" evidence="1">
    <location>
        <begin position="1"/>
        <end position="26"/>
    </location>
</feature>
<accession>A0ABM9PVU6</accession>
<proteinExistence type="predicted"/>
<sequence>MRKRMLGLAAAPVILGCLALSTPATAGQHAPAQTGEWNSVILMDAETGEVLNYENSPAVEDSTTAAHPYLQFVGWH</sequence>
<dbReference type="EMBL" id="FQ311875">
    <property type="protein sequence ID" value="CBT75292.1"/>
    <property type="molecule type" value="Genomic_DNA"/>
</dbReference>
<reference evidence="3" key="1">
    <citation type="journal article" date="2010" name="PLoS ONE">
        <title>The Arthrobacter arilaitensis Re117 genome sequence reveals its genetic adaptation to the surface of cheese.</title>
        <authorList>
            <person name="Monnet C."/>
            <person name="Loux V."/>
            <person name="Gibrat J.F."/>
            <person name="Spinnler E."/>
            <person name="Barbe V."/>
            <person name="Vacherie B."/>
            <person name="Gavory F."/>
            <person name="Gourbeyre E."/>
            <person name="Siguier P."/>
            <person name="Chandler M."/>
            <person name="Elleuch R."/>
            <person name="Irlinger F."/>
            <person name="Vallaeys T."/>
        </authorList>
    </citation>
    <scope>NUCLEOTIDE SEQUENCE</scope>
    <source>
        <strain evidence="3">DSM 16368 / CIP 108037 / IAM 15318 / JCM 13566 / Re117</strain>
    </source>
</reference>
<evidence type="ECO:0008006" key="4">
    <source>
        <dbReference type="Google" id="ProtNLM"/>
    </source>
</evidence>
<dbReference type="PROSITE" id="PS51257">
    <property type="entry name" value="PROKAR_LIPOPROTEIN"/>
    <property type="match status" value="1"/>
</dbReference>
<dbReference type="Proteomes" id="UP000006878">
    <property type="component" value="Chromosome"/>
</dbReference>
<organism evidence="2 3">
    <name type="scientific">Glutamicibacter arilaitensis (strain DSM 16368 / CIP 108037 / IAM 15318 / JCM 13566 / NCIMB 14258 / Re117)</name>
    <name type="common">Arthrobacter arilaitensis</name>
    <dbReference type="NCBI Taxonomy" id="861360"/>
    <lineage>
        <taxon>Bacteria</taxon>
        <taxon>Bacillati</taxon>
        <taxon>Actinomycetota</taxon>
        <taxon>Actinomycetes</taxon>
        <taxon>Micrococcales</taxon>
        <taxon>Micrococcaceae</taxon>
        <taxon>Glutamicibacter</taxon>
    </lineage>
</organism>
<keyword evidence="1" id="KW-0732">Signal</keyword>
<reference evidence="3" key="2">
    <citation type="submission" date="2010-07" db="EMBL/GenBank/DDBJ databases">
        <title>Complete genome sequence of Arthrobacter arilaitensis (strain DSM 16368 / CIP 108037 / JCM 13566 / Re117).</title>
        <authorList>
            <person name="Genoscope."/>
        </authorList>
    </citation>
    <scope>NUCLEOTIDE SEQUENCE [LARGE SCALE GENOMIC DNA]</scope>
    <source>
        <strain evidence="3">DSM 16368 / CIP 108037 / IAM 15318 / JCM 13566 / Re117</strain>
    </source>
</reference>
<feature type="chain" id="PRO_5046610551" description="D-alanyl-D-alanine carboxypeptidase" evidence="1">
    <location>
        <begin position="27"/>
        <end position="76"/>
    </location>
</feature>
<name>A0ABM9PVU6_GLUAR</name>
<protein>
    <recommendedName>
        <fullName evidence="4">D-alanyl-D-alanine carboxypeptidase</fullName>
    </recommendedName>
</protein>
<evidence type="ECO:0000256" key="1">
    <source>
        <dbReference type="SAM" id="SignalP"/>
    </source>
</evidence>
<gene>
    <name evidence="2" type="ordered locus">AARI_10820</name>
</gene>
<evidence type="ECO:0000313" key="3">
    <source>
        <dbReference type="Proteomes" id="UP000006878"/>
    </source>
</evidence>